<dbReference type="InterPro" id="IPR034660">
    <property type="entry name" value="DinB/YfiT-like"/>
</dbReference>
<dbReference type="InterPro" id="IPR024344">
    <property type="entry name" value="MDMPI_metal-binding"/>
</dbReference>
<keyword evidence="3" id="KW-1185">Reference proteome</keyword>
<dbReference type="InterPro" id="IPR017520">
    <property type="entry name" value="CHP03086"/>
</dbReference>
<dbReference type="NCBIfam" id="TIGR03083">
    <property type="entry name" value="maleylpyruvate isomerase family mycothiol-dependent enzyme"/>
    <property type="match status" value="1"/>
</dbReference>
<dbReference type="NCBIfam" id="TIGR03086">
    <property type="entry name" value="TIGR03086 family metal-binding protein"/>
    <property type="match status" value="1"/>
</dbReference>
<dbReference type="InterPro" id="IPR017517">
    <property type="entry name" value="Maleyloyr_isom"/>
</dbReference>
<accession>A0A7W3LU71</accession>
<feature type="domain" description="Mycothiol-dependent maleylpyruvate isomerase metal-binding" evidence="1">
    <location>
        <begin position="14"/>
        <end position="134"/>
    </location>
</feature>
<evidence type="ECO:0000313" key="2">
    <source>
        <dbReference type="EMBL" id="MBA8954300.1"/>
    </source>
</evidence>
<proteinExistence type="predicted"/>
<dbReference type="AlphaFoldDB" id="A0A7W3LU71"/>
<dbReference type="RefSeq" id="WP_182846388.1">
    <property type="nucleotide sequence ID" value="NZ_BAAALP010000023.1"/>
</dbReference>
<name>A0A7W3LU71_ACTNM</name>
<dbReference type="GO" id="GO:0046872">
    <property type="term" value="F:metal ion binding"/>
    <property type="evidence" value="ECO:0007669"/>
    <property type="project" value="InterPro"/>
</dbReference>
<dbReference type="SUPFAM" id="SSF109854">
    <property type="entry name" value="DinB/YfiT-like putative metalloenzymes"/>
    <property type="match status" value="1"/>
</dbReference>
<gene>
    <name evidence="2" type="ORF">HNR61_005954</name>
</gene>
<evidence type="ECO:0000259" key="1">
    <source>
        <dbReference type="Pfam" id="PF11716"/>
    </source>
</evidence>
<dbReference type="Gene3D" id="1.20.120.450">
    <property type="entry name" value="dinb family like domain"/>
    <property type="match status" value="1"/>
</dbReference>
<dbReference type="EMBL" id="JACJIA010000008">
    <property type="protein sequence ID" value="MBA8954300.1"/>
    <property type="molecule type" value="Genomic_DNA"/>
</dbReference>
<comment type="caution">
    <text evidence="2">The sequence shown here is derived from an EMBL/GenBank/DDBJ whole genome shotgun (WGS) entry which is preliminary data.</text>
</comment>
<organism evidence="2 3">
    <name type="scientific">Actinomadura namibiensis</name>
    <dbReference type="NCBI Taxonomy" id="182080"/>
    <lineage>
        <taxon>Bacteria</taxon>
        <taxon>Bacillati</taxon>
        <taxon>Actinomycetota</taxon>
        <taxon>Actinomycetes</taxon>
        <taxon>Streptosporangiales</taxon>
        <taxon>Thermomonosporaceae</taxon>
        <taxon>Actinomadura</taxon>
    </lineage>
</organism>
<reference evidence="2 3" key="1">
    <citation type="submission" date="2020-08" db="EMBL/GenBank/DDBJ databases">
        <title>Genomic Encyclopedia of Type Strains, Phase IV (KMG-IV): sequencing the most valuable type-strain genomes for metagenomic binning, comparative biology and taxonomic classification.</title>
        <authorList>
            <person name="Goeker M."/>
        </authorList>
    </citation>
    <scope>NUCLEOTIDE SEQUENCE [LARGE SCALE GENOMIC DNA]</scope>
    <source>
        <strain evidence="2 3">DSM 44197</strain>
    </source>
</reference>
<dbReference type="Pfam" id="PF11716">
    <property type="entry name" value="MDMPI_N"/>
    <property type="match status" value="1"/>
</dbReference>
<protein>
    <submittedName>
        <fullName evidence="2">Uncharacterized protein (TIGR03086 family)</fullName>
    </submittedName>
</protein>
<evidence type="ECO:0000313" key="3">
    <source>
        <dbReference type="Proteomes" id="UP000572680"/>
    </source>
</evidence>
<sequence>MGFATGFASLDVSLDALREVAAAVPADAWDRPTPCARWNVAQVLRHAAGDQLGFAAFLTGGQGPDFDPFDPSGEGGADVPALVERAVAASAEAWAAVDPEAAKVAVPVPPNEMTARLGADACALDAAVHAWDVAVAIGRPSPLTPELARELKAAAVQFVEPLRAYGAYADAVPGEDGDPVADLLRYLGRSPSL</sequence>
<dbReference type="Proteomes" id="UP000572680">
    <property type="component" value="Unassembled WGS sequence"/>
</dbReference>